<sequence length="326" mass="37982">MNFALFSKLYPNLHLNLIPLKKLGVPSRVFNNWREKGLIDYEHTFSLHDKIHKVKRKNIRLNLHQAMWVLMIKELRALNLDLGTIKQINKQLFATLDPQEMVNHFKEQGLNTINELFPEGDRHYFSEFFNDASLFEKELLSQFKFNPNDFTLMASTIQQILLFGHSPFLILVKAPMSDTFMIDIYNPSFEYSISSEHKSNYAVEFVKGLSENSSLSIPLRPLFSSFLNDGELDKYSEDFGLLTKEEIQLLDIIKDGDFTKIIIHKSPNNTLTIEKNNQADFRGQKVRDLKKMLGLNEYSRVEVVHRNNDHLVVNNKTKYKIDLGKP</sequence>
<name>A0A4R1KSN8_9FLAO</name>
<organism evidence="1 2">
    <name type="scientific">Winogradskyella wandonensis</name>
    <dbReference type="NCBI Taxonomy" id="1442586"/>
    <lineage>
        <taxon>Bacteria</taxon>
        <taxon>Pseudomonadati</taxon>
        <taxon>Bacteroidota</taxon>
        <taxon>Flavobacteriia</taxon>
        <taxon>Flavobacteriales</taxon>
        <taxon>Flavobacteriaceae</taxon>
        <taxon>Winogradskyella</taxon>
    </lineage>
</organism>
<evidence type="ECO:0000313" key="1">
    <source>
        <dbReference type="EMBL" id="TCK68066.1"/>
    </source>
</evidence>
<dbReference type="RefSeq" id="WP_132705072.1">
    <property type="nucleotide sequence ID" value="NZ_SMGI01000002.1"/>
</dbReference>
<dbReference type="EMBL" id="SMGI01000002">
    <property type="protein sequence ID" value="TCK68066.1"/>
    <property type="molecule type" value="Genomic_DNA"/>
</dbReference>
<reference evidence="1 2" key="1">
    <citation type="journal article" date="2015" name="Stand. Genomic Sci.">
        <title>Genomic Encyclopedia of Bacterial and Archaeal Type Strains, Phase III: the genomes of soil and plant-associated and newly described type strains.</title>
        <authorList>
            <person name="Whitman W.B."/>
            <person name="Woyke T."/>
            <person name="Klenk H.P."/>
            <person name="Zhou Y."/>
            <person name="Lilburn T.G."/>
            <person name="Beck B.J."/>
            <person name="De Vos P."/>
            <person name="Vandamme P."/>
            <person name="Eisen J.A."/>
            <person name="Garrity G."/>
            <person name="Hugenholtz P."/>
            <person name="Kyrpides N.C."/>
        </authorList>
    </citation>
    <scope>NUCLEOTIDE SEQUENCE [LARGE SCALE GENOMIC DNA]</scope>
    <source>
        <strain evidence="1 2">CECT 8445</strain>
    </source>
</reference>
<protein>
    <submittedName>
        <fullName evidence="1">Uncharacterized protein</fullName>
    </submittedName>
</protein>
<comment type="caution">
    <text evidence="1">The sequence shown here is derived from an EMBL/GenBank/DDBJ whole genome shotgun (WGS) entry which is preliminary data.</text>
</comment>
<dbReference type="AlphaFoldDB" id="A0A4R1KSN8"/>
<gene>
    <name evidence="1" type="ORF">DFQ05_1851</name>
</gene>
<keyword evidence="2" id="KW-1185">Reference proteome</keyword>
<accession>A0A4R1KSN8</accession>
<proteinExistence type="predicted"/>
<dbReference type="OrthoDB" id="1440711at2"/>
<evidence type="ECO:0000313" key="2">
    <source>
        <dbReference type="Proteomes" id="UP000295714"/>
    </source>
</evidence>
<dbReference type="Proteomes" id="UP000295714">
    <property type="component" value="Unassembled WGS sequence"/>
</dbReference>